<dbReference type="RefSeq" id="XP_039143907.1">
    <property type="nucleotide sequence ID" value="XM_039287973.1"/>
</dbReference>
<sequence>MASGSPKSRVDQFFGSRKRRPQSLKEEKPHENLKTTPESSPSGKGSLDSYLVRSPDSQRRLDLVKRNISLEIGLPSETAQKPVLRSCSSERTDGRVGEHGEQILEKDVSVCESIAGGTSELKKFATDFLSLYCSEVLPVEQEQKGQKRNGSPSLLVVCDQTNVKKQCALKIEDDAPVRDGSECSESKTSVKTQKMIDFSASKPTVSMRRCSGTPKAGLHAPGMLNTPRSVSRKSLISLGMSSGMKPLMLLMVFTIPWMKLLVQGEKGRMSVLWICHHV</sequence>
<keyword evidence="2" id="KW-1185">Reference proteome</keyword>
<dbReference type="AlphaFoldDB" id="A0AB40CZM9"/>
<name>A0AB40CZM9_DIOCR</name>
<feature type="compositionally biased region" description="Polar residues" evidence="1">
    <location>
        <begin position="34"/>
        <end position="43"/>
    </location>
</feature>
<feature type="region of interest" description="Disordered" evidence="1">
    <location>
        <begin position="1"/>
        <end position="52"/>
    </location>
</feature>
<organism evidence="2 3">
    <name type="scientific">Dioscorea cayennensis subsp. rotundata</name>
    <name type="common">White Guinea yam</name>
    <name type="synonym">Dioscorea rotundata</name>
    <dbReference type="NCBI Taxonomy" id="55577"/>
    <lineage>
        <taxon>Eukaryota</taxon>
        <taxon>Viridiplantae</taxon>
        <taxon>Streptophyta</taxon>
        <taxon>Embryophyta</taxon>
        <taxon>Tracheophyta</taxon>
        <taxon>Spermatophyta</taxon>
        <taxon>Magnoliopsida</taxon>
        <taxon>Liliopsida</taxon>
        <taxon>Dioscoreales</taxon>
        <taxon>Dioscoreaceae</taxon>
        <taxon>Dioscorea</taxon>
    </lineage>
</organism>
<protein>
    <submittedName>
        <fullName evidence="3">Helicase and polymerase-containing protein TEBICHI-like</fullName>
    </submittedName>
</protein>
<dbReference type="Proteomes" id="UP001515500">
    <property type="component" value="Chromosome 17"/>
</dbReference>
<feature type="compositionally biased region" description="Basic and acidic residues" evidence="1">
    <location>
        <begin position="23"/>
        <end position="33"/>
    </location>
</feature>
<evidence type="ECO:0000313" key="2">
    <source>
        <dbReference type="Proteomes" id="UP001515500"/>
    </source>
</evidence>
<evidence type="ECO:0000313" key="3">
    <source>
        <dbReference type="RefSeq" id="XP_039143907.1"/>
    </source>
</evidence>
<dbReference type="GeneID" id="120281023"/>
<evidence type="ECO:0000256" key="1">
    <source>
        <dbReference type="SAM" id="MobiDB-lite"/>
    </source>
</evidence>
<proteinExistence type="predicted"/>
<accession>A0AB40CZM9</accession>
<reference evidence="3" key="1">
    <citation type="submission" date="2025-08" db="UniProtKB">
        <authorList>
            <consortium name="RefSeq"/>
        </authorList>
    </citation>
    <scope>IDENTIFICATION</scope>
</reference>
<gene>
    <name evidence="3" type="primary">LOC120281023</name>
</gene>